<dbReference type="GO" id="GO:0006886">
    <property type="term" value="P:intracellular protein transport"/>
    <property type="evidence" value="ECO:0007669"/>
    <property type="project" value="TreeGrafter"/>
</dbReference>
<dbReference type="GO" id="GO:0012506">
    <property type="term" value="C:vesicle membrane"/>
    <property type="evidence" value="ECO:0007669"/>
    <property type="project" value="TreeGrafter"/>
</dbReference>
<name>A0A6A6HIE7_VIRVR</name>
<reference evidence="3" key="1">
    <citation type="journal article" date="2020" name="Stud. Mycol.">
        <title>101 Dothideomycetes genomes: a test case for predicting lifestyles and emergence of pathogens.</title>
        <authorList>
            <person name="Haridas S."/>
            <person name="Albert R."/>
            <person name="Binder M."/>
            <person name="Bloem J."/>
            <person name="Labutti K."/>
            <person name="Salamov A."/>
            <person name="Andreopoulos B."/>
            <person name="Baker S."/>
            <person name="Barry K."/>
            <person name="Bills G."/>
            <person name="Bluhm B."/>
            <person name="Cannon C."/>
            <person name="Castanera R."/>
            <person name="Culley D."/>
            <person name="Daum C."/>
            <person name="Ezra D."/>
            <person name="Gonzalez J."/>
            <person name="Henrissat B."/>
            <person name="Kuo A."/>
            <person name="Liang C."/>
            <person name="Lipzen A."/>
            <person name="Lutzoni F."/>
            <person name="Magnuson J."/>
            <person name="Mondo S."/>
            <person name="Nolan M."/>
            <person name="Ohm R."/>
            <person name="Pangilinan J."/>
            <person name="Park H.-J."/>
            <person name="Ramirez L."/>
            <person name="Alfaro M."/>
            <person name="Sun H."/>
            <person name="Tritt A."/>
            <person name="Yoshinaga Y."/>
            <person name="Zwiers L.-H."/>
            <person name="Turgeon B."/>
            <person name="Goodwin S."/>
            <person name="Spatafora J."/>
            <person name="Crous P."/>
            <person name="Grigoriev I."/>
        </authorList>
    </citation>
    <scope>NUCLEOTIDE SEQUENCE</scope>
    <source>
        <strain evidence="3">Tuck. ex Michener</strain>
    </source>
</reference>
<feature type="compositionally biased region" description="Low complexity" evidence="1">
    <location>
        <begin position="243"/>
        <end position="263"/>
    </location>
</feature>
<evidence type="ECO:0000256" key="1">
    <source>
        <dbReference type="SAM" id="MobiDB-lite"/>
    </source>
</evidence>
<dbReference type="SUPFAM" id="SSF54236">
    <property type="entry name" value="Ubiquitin-like"/>
    <property type="match status" value="2"/>
</dbReference>
<dbReference type="Gene3D" id="3.10.20.90">
    <property type="entry name" value="Phosphatidylinositol 3-kinase Catalytic Subunit, Chain A, domain 1"/>
    <property type="match status" value="2"/>
</dbReference>
<feature type="compositionally biased region" description="Polar residues" evidence="1">
    <location>
        <begin position="282"/>
        <end position="301"/>
    </location>
</feature>
<dbReference type="CDD" id="cd17075">
    <property type="entry name" value="UBX1_UBXN9"/>
    <property type="match status" value="1"/>
</dbReference>
<feature type="domain" description="UBX" evidence="2">
    <location>
        <begin position="382"/>
        <end position="422"/>
    </location>
</feature>
<sequence length="538" mass="57910">MASHIFVIDSAARRTQIKTSPGTYLRDVLEQACKVKGLNADQYELKQGNKVVDLSLSIRLSGLSSGAKLDLVQSSRTPSVISIALQLPGSEGSTRLTDKFPSNTSLWQILRRFESGAAGQGQSTSNKTYNFTQRGTTQLQNGVSGAGRIYYDMPVIFVLGRELGTLPDLQKTLGQLGLNKGSSLLRLSFKNTGQPIEEVMAEISEFFKEDQSAKVTNVEGSRDQAQSTSNPEAEPAHITEALASIPSTSSAPSSEPPASFTSPVSPPESTQAPPAPSDPEPINTTSATSISDGASPNTDPSPLTAPDSRHLIIFHPPSSSTPHAALATHNAADYEPTIDHAKSHQAVLAAASRPSRLPSDAEVASRAQSAQEALARIAAIDVVVRLPDQSRVQARFMQDDTVASLYGFVRGLMELAGEPFELKWMDDRARLRVLREGEEGRETLIQGLGMRNRTLVSLVWGDGASARTREVPVLKGEWRERAKALEVEHKGAGAMQERGEVSAGAEGSKMGNEGIGKERKGREDIESKMKKFLGFKKK</sequence>
<feature type="compositionally biased region" description="Basic and acidic residues" evidence="1">
    <location>
        <begin position="515"/>
        <end position="524"/>
    </location>
</feature>
<dbReference type="PANTHER" id="PTHR46467">
    <property type="entry name" value="TETHER CONTAINING UBX DOMAIN FOR GLUT4"/>
    <property type="match status" value="1"/>
</dbReference>
<dbReference type="InterPro" id="IPR021569">
    <property type="entry name" value="TUG-UBL1"/>
</dbReference>
<feature type="compositionally biased region" description="Polar residues" evidence="1">
    <location>
        <begin position="214"/>
        <end position="231"/>
    </location>
</feature>
<dbReference type="AlphaFoldDB" id="A0A6A6HIE7"/>
<dbReference type="Pfam" id="PF00789">
    <property type="entry name" value="UBX"/>
    <property type="match status" value="1"/>
</dbReference>
<dbReference type="InterPro" id="IPR059238">
    <property type="entry name" value="UBX1_UBXN9"/>
</dbReference>
<dbReference type="CDD" id="cd01767">
    <property type="entry name" value="UBX"/>
    <property type="match status" value="1"/>
</dbReference>
<dbReference type="PROSITE" id="PS50033">
    <property type="entry name" value="UBX"/>
    <property type="match status" value="1"/>
</dbReference>
<keyword evidence="4" id="KW-1185">Reference proteome</keyword>
<organism evidence="3 4">
    <name type="scientific">Viridothelium virens</name>
    <name type="common">Speckled blister lichen</name>
    <name type="synonym">Trypethelium virens</name>
    <dbReference type="NCBI Taxonomy" id="1048519"/>
    <lineage>
        <taxon>Eukaryota</taxon>
        <taxon>Fungi</taxon>
        <taxon>Dikarya</taxon>
        <taxon>Ascomycota</taxon>
        <taxon>Pezizomycotina</taxon>
        <taxon>Dothideomycetes</taxon>
        <taxon>Dothideomycetes incertae sedis</taxon>
        <taxon>Trypetheliales</taxon>
        <taxon>Trypetheliaceae</taxon>
        <taxon>Viridothelium</taxon>
    </lineage>
</organism>
<dbReference type="InterPro" id="IPR029071">
    <property type="entry name" value="Ubiquitin-like_domsf"/>
</dbReference>
<evidence type="ECO:0000313" key="4">
    <source>
        <dbReference type="Proteomes" id="UP000800092"/>
    </source>
</evidence>
<accession>A0A6A6HIE7</accession>
<feature type="region of interest" description="Disordered" evidence="1">
    <location>
        <begin position="492"/>
        <end position="524"/>
    </location>
</feature>
<gene>
    <name evidence="3" type="ORF">EV356DRAFT_564597</name>
</gene>
<dbReference type="InterPro" id="IPR001012">
    <property type="entry name" value="UBX_dom"/>
</dbReference>
<protein>
    <recommendedName>
        <fullName evidence="2">UBX domain-containing protein</fullName>
    </recommendedName>
</protein>
<proteinExistence type="predicted"/>
<dbReference type="PANTHER" id="PTHR46467:SF1">
    <property type="entry name" value="TETHER CONTAINING UBX DOMAIN FOR GLUT4"/>
    <property type="match status" value="1"/>
</dbReference>
<dbReference type="CDD" id="cd16105">
    <property type="entry name" value="Ubl_ASPSCR1_like"/>
    <property type="match status" value="1"/>
</dbReference>
<dbReference type="EMBL" id="ML991779">
    <property type="protein sequence ID" value="KAF2237608.1"/>
    <property type="molecule type" value="Genomic_DNA"/>
</dbReference>
<dbReference type="Pfam" id="PF11470">
    <property type="entry name" value="TUG-UBL1"/>
    <property type="match status" value="1"/>
</dbReference>
<evidence type="ECO:0000313" key="3">
    <source>
        <dbReference type="EMBL" id="KAF2237608.1"/>
    </source>
</evidence>
<dbReference type="Proteomes" id="UP000800092">
    <property type="component" value="Unassembled WGS sequence"/>
</dbReference>
<dbReference type="OrthoDB" id="440781at2759"/>
<feature type="region of interest" description="Disordered" evidence="1">
    <location>
        <begin position="214"/>
        <end position="324"/>
    </location>
</feature>
<dbReference type="GO" id="GO:0005737">
    <property type="term" value="C:cytoplasm"/>
    <property type="evidence" value="ECO:0007669"/>
    <property type="project" value="TreeGrafter"/>
</dbReference>
<dbReference type="GO" id="GO:0005634">
    <property type="term" value="C:nucleus"/>
    <property type="evidence" value="ECO:0007669"/>
    <property type="project" value="TreeGrafter"/>
</dbReference>
<evidence type="ECO:0000259" key="2">
    <source>
        <dbReference type="PROSITE" id="PS50033"/>
    </source>
</evidence>